<comment type="caution">
    <text evidence="1">The sequence shown here is derived from an EMBL/GenBank/DDBJ whole genome shotgun (WGS) entry which is preliminary data.</text>
</comment>
<name>A0A9X1SEL9_9MICC</name>
<sequence>MSLKYISQNFNVPAVRDARVATKELNPRFGTIIGARGTLLRVRIDGEDDSVLLHPRRDVHYLQAPGENLKRTA</sequence>
<evidence type="ECO:0000313" key="2">
    <source>
        <dbReference type="Proteomes" id="UP001139158"/>
    </source>
</evidence>
<dbReference type="AlphaFoldDB" id="A0A9X1SEL9"/>
<accession>A0A9X1SEL9</accession>
<organism evidence="1 2">
    <name type="scientific">Arthrobacter caoxuetaonis</name>
    <dbReference type="NCBI Taxonomy" id="2886935"/>
    <lineage>
        <taxon>Bacteria</taxon>
        <taxon>Bacillati</taxon>
        <taxon>Actinomycetota</taxon>
        <taxon>Actinomycetes</taxon>
        <taxon>Micrococcales</taxon>
        <taxon>Micrococcaceae</taxon>
        <taxon>Arthrobacter</taxon>
    </lineage>
</organism>
<evidence type="ECO:0000313" key="1">
    <source>
        <dbReference type="EMBL" id="MCC3299801.1"/>
    </source>
</evidence>
<dbReference type="RefSeq" id="WP_227897816.1">
    <property type="nucleotide sequence ID" value="NZ_CP099467.1"/>
</dbReference>
<dbReference type="Proteomes" id="UP001139158">
    <property type="component" value="Unassembled WGS sequence"/>
</dbReference>
<keyword evidence="2" id="KW-1185">Reference proteome</keyword>
<reference evidence="1" key="1">
    <citation type="submission" date="2021-10" db="EMBL/GenBank/DDBJ databases">
        <title>Novel species in genus Arthrobacter.</title>
        <authorList>
            <person name="Liu Y."/>
        </authorList>
    </citation>
    <scope>NUCLEOTIDE SEQUENCE</scope>
    <source>
        <strain evidence="1">Zg-Y453</strain>
    </source>
</reference>
<dbReference type="EMBL" id="JAJFZV010000020">
    <property type="protein sequence ID" value="MCC3299801.1"/>
    <property type="molecule type" value="Genomic_DNA"/>
</dbReference>
<proteinExistence type="predicted"/>
<gene>
    <name evidence="1" type="ORF">LJ757_18745</name>
</gene>
<protein>
    <submittedName>
        <fullName evidence="1">Uncharacterized protein</fullName>
    </submittedName>
</protein>